<protein>
    <submittedName>
        <fullName evidence="2">Uncharacterized protein</fullName>
    </submittedName>
</protein>
<organism evidence="2 3">
    <name type="scientific">Stephania yunnanensis</name>
    <dbReference type="NCBI Taxonomy" id="152371"/>
    <lineage>
        <taxon>Eukaryota</taxon>
        <taxon>Viridiplantae</taxon>
        <taxon>Streptophyta</taxon>
        <taxon>Embryophyta</taxon>
        <taxon>Tracheophyta</taxon>
        <taxon>Spermatophyta</taxon>
        <taxon>Magnoliopsida</taxon>
        <taxon>Ranunculales</taxon>
        <taxon>Menispermaceae</taxon>
        <taxon>Menispermoideae</taxon>
        <taxon>Cissampelideae</taxon>
        <taxon>Stephania</taxon>
    </lineage>
</organism>
<dbReference type="AlphaFoldDB" id="A0AAP0LCW5"/>
<reference evidence="2 3" key="1">
    <citation type="submission" date="2024-01" db="EMBL/GenBank/DDBJ databases">
        <title>Genome assemblies of Stephania.</title>
        <authorList>
            <person name="Yang L."/>
        </authorList>
    </citation>
    <scope>NUCLEOTIDE SEQUENCE [LARGE SCALE GENOMIC DNA]</scope>
    <source>
        <strain evidence="2">YNDBR</strain>
        <tissue evidence="2">Leaf</tissue>
    </source>
</reference>
<evidence type="ECO:0000313" key="2">
    <source>
        <dbReference type="EMBL" id="KAK9168823.1"/>
    </source>
</evidence>
<dbReference type="Proteomes" id="UP001420932">
    <property type="component" value="Unassembled WGS sequence"/>
</dbReference>
<evidence type="ECO:0000256" key="1">
    <source>
        <dbReference type="SAM" id="MobiDB-lite"/>
    </source>
</evidence>
<accession>A0AAP0LCW5</accession>
<evidence type="ECO:0000313" key="3">
    <source>
        <dbReference type="Proteomes" id="UP001420932"/>
    </source>
</evidence>
<feature type="compositionally biased region" description="Polar residues" evidence="1">
    <location>
        <begin position="53"/>
        <end position="71"/>
    </location>
</feature>
<sequence length="99" mass="10895">MVERRGSKEMLVRTPIEQRSSSSGGPAGWSDGRRGRQPADARKDRMDSEPARGSSSKDPTMPMTCSDNSGCSKRGGKKEKKGRILVWTTKILIRDSIKS</sequence>
<dbReference type="EMBL" id="JBBNAF010000001">
    <property type="protein sequence ID" value="KAK9168823.1"/>
    <property type="molecule type" value="Genomic_DNA"/>
</dbReference>
<name>A0AAP0LCW5_9MAGN</name>
<comment type="caution">
    <text evidence="2">The sequence shown here is derived from an EMBL/GenBank/DDBJ whole genome shotgun (WGS) entry which is preliminary data.</text>
</comment>
<feature type="compositionally biased region" description="Basic and acidic residues" evidence="1">
    <location>
        <begin position="1"/>
        <end position="11"/>
    </location>
</feature>
<gene>
    <name evidence="2" type="ORF">Syun_000963</name>
</gene>
<feature type="region of interest" description="Disordered" evidence="1">
    <location>
        <begin position="1"/>
        <end position="81"/>
    </location>
</feature>
<feature type="compositionally biased region" description="Basic and acidic residues" evidence="1">
    <location>
        <begin position="31"/>
        <end position="50"/>
    </location>
</feature>
<keyword evidence="3" id="KW-1185">Reference proteome</keyword>
<proteinExistence type="predicted"/>